<dbReference type="AlphaFoldDB" id="A0A9D4M2Y2"/>
<gene>
    <name evidence="1" type="ORF">DPMN_031777</name>
</gene>
<dbReference type="Proteomes" id="UP000828390">
    <property type="component" value="Unassembled WGS sequence"/>
</dbReference>
<protein>
    <submittedName>
        <fullName evidence="1">Uncharacterized protein</fullName>
    </submittedName>
</protein>
<proteinExistence type="predicted"/>
<keyword evidence="2" id="KW-1185">Reference proteome</keyword>
<comment type="caution">
    <text evidence="1">The sequence shown here is derived from an EMBL/GenBank/DDBJ whole genome shotgun (WGS) entry which is preliminary data.</text>
</comment>
<evidence type="ECO:0000313" key="2">
    <source>
        <dbReference type="Proteomes" id="UP000828390"/>
    </source>
</evidence>
<name>A0A9D4M2Y2_DREPO</name>
<reference evidence="1" key="1">
    <citation type="journal article" date="2019" name="bioRxiv">
        <title>The Genome of the Zebra Mussel, Dreissena polymorpha: A Resource for Invasive Species Research.</title>
        <authorList>
            <person name="McCartney M.A."/>
            <person name="Auch B."/>
            <person name="Kono T."/>
            <person name="Mallez S."/>
            <person name="Zhang Y."/>
            <person name="Obille A."/>
            <person name="Becker A."/>
            <person name="Abrahante J.E."/>
            <person name="Garbe J."/>
            <person name="Badalamenti J.P."/>
            <person name="Herman A."/>
            <person name="Mangelson H."/>
            <person name="Liachko I."/>
            <person name="Sullivan S."/>
            <person name="Sone E.D."/>
            <person name="Koren S."/>
            <person name="Silverstein K.A.T."/>
            <person name="Beckman K.B."/>
            <person name="Gohl D.M."/>
        </authorList>
    </citation>
    <scope>NUCLEOTIDE SEQUENCE</scope>
    <source>
        <strain evidence="1">Duluth1</strain>
        <tissue evidence="1">Whole animal</tissue>
    </source>
</reference>
<dbReference type="EMBL" id="JAIWYP010000002">
    <property type="protein sequence ID" value="KAH3868626.1"/>
    <property type="molecule type" value="Genomic_DNA"/>
</dbReference>
<accession>A0A9D4M2Y2</accession>
<reference evidence="1" key="2">
    <citation type="submission" date="2020-11" db="EMBL/GenBank/DDBJ databases">
        <authorList>
            <person name="McCartney M.A."/>
            <person name="Auch B."/>
            <person name="Kono T."/>
            <person name="Mallez S."/>
            <person name="Becker A."/>
            <person name="Gohl D.M."/>
            <person name="Silverstein K.A.T."/>
            <person name="Koren S."/>
            <person name="Bechman K.B."/>
            <person name="Herman A."/>
            <person name="Abrahante J.E."/>
            <person name="Garbe J."/>
        </authorList>
    </citation>
    <scope>NUCLEOTIDE SEQUENCE</scope>
    <source>
        <strain evidence="1">Duluth1</strain>
        <tissue evidence="1">Whole animal</tissue>
    </source>
</reference>
<organism evidence="1 2">
    <name type="scientific">Dreissena polymorpha</name>
    <name type="common">Zebra mussel</name>
    <name type="synonym">Mytilus polymorpha</name>
    <dbReference type="NCBI Taxonomy" id="45954"/>
    <lineage>
        <taxon>Eukaryota</taxon>
        <taxon>Metazoa</taxon>
        <taxon>Spiralia</taxon>
        <taxon>Lophotrochozoa</taxon>
        <taxon>Mollusca</taxon>
        <taxon>Bivalvia</taxon>
        <taxon>Autobranchia</taxon>
        <taxon>Heteroconchia</taxon>
        <taxon>Euheterodonta</taxon>
        <taxon>Imparidentia</taxon>
        <taxon>Neoheterodontei</taxon>
        <taxon>Myida</taxon>
        <taxon>Dreissenoidea</taxon>
        <taxon>Dreissenidae</taxon>
        <taxon>Dreissena</taxon>
    </lineage>
</organism>
<dbReference type="Gene3D" id="3.90.1720.10">
    <property type="entry name" value="endopeptidase domain like (from Nostoc punctiforme)"/>
    <property type="match status" value="1"/>
</dbReference>
<sequence length="248" mass="29125">MRRVSNIDQIGVGDVIVFTYWLIAHQGIVSGIVKKNEDEVYLQVIHYGTQSIFATRTIMEETLLFNLRTQTVYVMSFDGQAFESETIVKRARSRIGEKRHQIIHNKSLQFVEWAVVGTHVQWKRNTTHGPLHLYNVYSWEDLHKGSIVEFTYYGIDHQGILTECDEDQRKITVIHYGTRGYFSTRTIMEDTLDMDLKTQSLKIYRYDGGRRYNEPDLVVKKAKERVGERNWKAGNRSWDFCLQCLFFP</sequence>
<evidence type="ECO:0000313" key="1">
    <source>
        <dbReference type="EMBL" id="KAH3868626.1"/>
    </source>
</evidence>
<dbReference type="OrthoDB" id="6062971at2759"/>